<dbReference type="EC" id="2.7.7.23" evidence="3"/>
<comment type="catalytic activity">
    <reaction evidence="6">
        <text>N-acetyl-alpha-D-glucosamine 1-phosphate + UTP + H(+) = UDP-N-acetyl-alpha-D-glucosamine + diphosphate</text>
        <dbReference type="Rhea" id="RHEA:13509"/>
        <dbReference type="ChEBI" id="CHEBI:15378"/>
        <dbReference type="ChEBI" id="CHEBI:33019"/>
        <dbReference type="ChEBI" id="CHEBI:46398"/>
        <dbReference type="ChEBI" id="CHEBI:57705"/>
        <dbReference type="ChEBI" id="CHEBI:57776"/>
        <dbReference type="EC" id="2.7.7.23"/>
    </reaction>
</comment>
<evidence type="ECO:0000256" key="5">
    <source>
        <dbReference type="ARBA" id="ARBA00022695"/>
    </source>
</evidence>
<dbReference type="PANTHER" id="PTHR11952">
    <property type="entry name" value="UDP- GLUCOSE PYROPHOSPHORYLASE"/>
    <property type="match status" value="1"/>
</dbReference>
<dbReference type="InterPro" id="IPR029044">
    <property type="entry name" value="Nucleotide-diphossugar_trans"/>
</dbReference>
<dbReference type="InterPro" id="IPR002618">
    <property type="entry name" value="UDPGP_fam"/>
</dbReference>
<name>A0A196SKS2_BLAHN</name>
<protein>
    <recommendedName>
        <fullName evidence="3">UDP-N-acetylglucosamine diphosphorylase</fullName>
        <ecNumber evidence="3">2.7.7.23</ecNumber>
    </recommendedName>
</protein>
<dbReference type="STRING" id="478820.A0A196SKS2"/>
<dbReference type="SUPFAM" id="SSF53448">
    <property type="entry name" value="Nucleotide-diphospho-sugar transferases"/>
    <property type="match status" value="1"/>
</dbReference>
<comment type="caution">
    <text evidence="7">The sequence shown here is derived from an EMBL/GenBank/DDBJ whole genome shotgun (WGS) entry which is preliminary data.</text>
</comment>
<evidence type="ECO:0000256" key="1">
    <source>
        <dbReference type="ARBA" id="ARBA00005208"/>
    </source>
</evidence>
<dbReference type="AlphaFoldDB" id="A0A196SKS2"/>
<dbReference type="GO" id="GO:0003977">
    <property type="term" value="F:UDP-N-acetylglucosamine diphosphorylase activity"/>
    <property type="evidence" value="ECO:0007669"/>
    <property type="project" value="UniProtKB-EC"/>
</dbReference>
<sequence length="547" mass="61592">MSIPQSVEAALKRAHQEHVLQYVNASDISDSERARLYKQIASIDFDSLSKQINTSMSSKGARYDMEPDMHPPKECIKESSLSEVEKRKYVMDGINSLREGKVALIILAGGQSTRMGTDIVKGTIDIGLPSGKSIFQLFCDRLLRLKELVGGELHIPVMVMTSPLNHTATVEYFKSHHFFGLSEEDVIFFTQGVFPCLDQQGRIIMRSRTNIAVNPNGSGGVFEALLNPRNQVDGVPLCQWLQNRHVEFLHMIGIDDAACAPCDPLFIGYGVQHKTDVLLKAIEKSCPDERAGVLVDYKGNLVVMEFSEMRYETICERDLYGHLVFRYGFTFDMLIRTEVVQHYCNPCQFNNQFHITHKCIPYYDEILGRTKKPIRPNGRKLERYVYDIFRHVYTVTPVNFQGDSIPRSRSMPCRGAKLVQAESNPNHLHVEAIVIDRSEWAPVRNGKESSVATAATACETLLENGARWVERNGGRVEQEEKALCEVSGKVSFCGEGMERVKGAVLEGPALVIAEKEMRSDDEIASYVNESIALLKRREKGCPVYVFL</sequence>
<keyword evidence="4" id="KW-0808">Transferase</keyword>
<dbReference type="PANTHER" id="PTHR11952:SF2">
    <property type="entry name" value="LD24639P"/>
    <property type="match status" value="1"/>
</dbReference>
<evidence type="ECO:0000256" key="2">
    <source>
        <dbReference type="ARBA" id="ARBA00010401"/>
    </source>
</evidence>
<proteinExistence type="inferred from homology"/>
<evidence type="ECO:0000256" key="4">
    <source>
        <dbReference type="ARBA" id="ARBA00022679"/>
    </source>
</evidence>
<dbReference type="GO" id="GO:0006048">
    <property type="term" value="P:UDP-N-acetylglucosamine biosynthetic process"/>
    <property type="evidence" value="ECO:0007669"/>
    <property type="project" value="TreeGrafter"/>
</dbReference>
<comment type="pathway">
    <text evidence="1">Nucleotide-sugar biosynthesis; UDP-N-acetyl-alpha-D-glucosamine biosynthesis; UDP-N-acetyl-alpha-D-glucosamine from N-acetyl-alpha-D-glucosamine 1-phosphate: step 1/1.</text>
</comment>
<organism evidence="7 8">
    <name type="scientific">Blastocystis sp. subtype 1 (strain ATCC 50177 / NandII)</name>
    <dbReference type="NCBI Taxonomy" id="478820"/>
    <lineage>
        <taxon>Eukaryota</taxon>
        <taxon>Sar</taxon>
        <taxon>Stramenopiles</taxon>
        <taxon>Bigyra</taxon>
        <taxon>Opalozoa</taxon>
        <taxon>Opalinata</taxon>
        <taxon>Blastocystidae</taxon>
        <taxon>Blastocystis</taxon>
    </lineage>
</organism>
<reference evidence="7 8" key="1">
    <citation type="submission" date="2016-05" db="EMBL/GenBank/DDBJ databases">
        <title>Nuclear genome of Blastocystis sp. subtype 1 NandII.</title>
        <authorList>
            <person name="Gentekaki E."/>
            <person name="Curtis B."/>
            <person name="Stairs C."/>
            <person name="Eme L."/>
            <person name="Herman E."/>
            <person name="Klimes V."/>
            <person name="Arias M.C."/>
            <person name="Elias M."/>
            <person name="Hilliou F."/>
            <person name="Klute M."/>
            <person name="Malik S.-B."/>
            <person name="Pightling A."/>
            <person name="Rachubinski R."/>
            <person name="Salas D."/>
            <person name="Schlacht A."/>
            <person name="Suga H."/>
            <person name="Archibald J."/>
            <person name="Ball S.G."/>
            <person name="Clark G."/>
            <person name="Dacks J."/>
            <person name="Van Der Giezen M."/>
            <person name="Tsaousis A."/>
            <person name="Roger A."/>
        </authorList>
    </citation>
    <scope>NUCLEOTIDE SEQUENCE [LARGE SCALE GENOMIC DNA]</scope>
    <source>
        <strain evidence="8">ATCC 50177 / NandII</strain>
    </source>
</reference>
<gene>
    <name evidence="7" type="ORF">AV274_0597</name>
</gene>
<evidence type="ECO:0000313" key="8">
    <source>
        <dbReference type="Proteomes" id="UP000078348"/>
    </source>
</evidence>
<dbReference type="Pfam" id="PF01704">
    <property type="entry name" value="UDPGP"/>
    <property type="match status" value="1"/>
</dbReference>
<keyword evidence="8" id="KW-1185">Reference proteome</keyword>
<dbReference type="OrthoDB" id="532420at2759"/>
<accession>A0A196SKS2</accession>
<keyword evidence="5" id="KW-0548">Nucleotidyltransferase</keyword>
<dbReference type="EMBL" id="LXWW01000022">
    <property type="protein sequence ID" value="OAO17655.1"/>
    <property type="molecule type" value="Genomic_DNA"/>
</dbReference>
<dbReference type="Gene3D" id="3.90.550.10">
    <property type="entry name" value="Spore Coat Polysaccharide Biosynthesis Protein SpsA, Chain A"/>
    <property type="match status" value="1"/>
</dbReference>
<evidence type="ECO:0000256" key="3">
    <source>
        <dbReference type="ARBA" id="ARBA00012457"/>
    </source>
</evidence>
<dbReference type="Proteomes" id="UP000078348">
    <property type="component" value="Unassembled WGS sequence"/>
</dbReference>
<dbReference type="InterPro" id="IPR039741">
    <property type="entry name" value="UDP-sugar_pyrophosphorylase"/>
</dbReference>
<evidence type="ECO:0000313" key="7">
    <source>
        <dbReference type="EMBL" id="OAO17655.1"/>
    </source>
</evidence>
<evidence type="ECO:0000256" key="6">
    <source>
        <dbReference type="ARBA" id="ARBA00048493"/>
    </source>
</evidence>
<comment type="similarity">
    <text evidence="2">Belongs to the UDPGP type 1 family.</text>
</comment>